<protein>
    <submittedName>
        <fullName evidence="1">Uncharacterized protein</fullName>
    </submittedName>
</protein>
<sequence>MPGRCQAGAECVCQGTPVPVHIPEPRLADSEPGVEVQPYPVSLFHQYEGAWPEKQHNLCQGVEQPGRTAECDEYDQTARCEGASSDEGCEC</sequence>
<accession>A0ABQ1GIF4</accession>
<keyword evidence="2" id="KW-1185">Reference proteome</keyword>
<name>A0ABQ1GIF4_9GAMM</name>
<dbReference type="Proteomes" id="UP000627464">
    <property type="component" value="Unassembled WGS sequence"/>
</dbReference>
<evidence type="ECO:0000313" key="2">
    <source>
        <dbReference type="Proteomes" id="UP000627464"/>
    </source>
</evidence>
<dbReference type="EMBL" id="BMFZ01000004">
    <property type="protein sequence ID" value="GGA44520.1"/>
    <property type="molecule type" value="Genomic_DNA"/>
</dbReference>
<gene>
    <name evidence="1" type="ORF">GCM10011328_19510</name>
</gene>
<proteinExistence type="predicted"/>
<organism evidence="1 2">
    <name type="scientific">Hafnia psychrotolerans</name>
    <dbReference type="NCBI Taxonomy" id="1477018"/>
    <lineage>
        <taxon>Bacteria</taxon>
        <taxon>Pseudomonadati</taxon>
        <taxon>Pseudomonadota</taxon>
        <taxon>Gammaproteobacteria</taxon>
        <taxon>Enterobacterales</taxon>
        <taxon>Hafniaceae</taxon>
        <taxon>Hafnia</taxon>
    </lineage>
</organism>
<evidence type="ECO:0000313" key="1">
    <source>
        <dbReference type="EMBL" id="GGA44520.1"/>
    </source>
</evidence>
<reference evidence="2" key="1">
    <citation type="journal article" date="2019" name="Int. J. Syst. Evol. Microbiol.">
        <title>The Global Catalogue of Microorganisms (GCM) 10K type strain sequencing project: providing services to taxonomists for standard genome sequencing and annotation.</title>
        <authorList>
            <consortium name="The Broad Institute Genomics Platform"/>
            <consortium name="The Broad Institute Genome Sequencing Center for Infectious Disease"/>
            <person name="Wu L."/>
            <person name="Ma J."/>
        </authorList>
    </citation>
    <scope>NUCLEOTIDE SEQUENCE [LARGE SCALE GENOMIC DNA]</scope>
    <source>
        <strain evidence="2">CGMCC 1.12806</strain>
    </source>
</reference>
<comment type="caution">
    <text evidence="1">The sequence shown here is derived from an EMBL/GenBank/DDBJ whole genome shotgun (WGS) entry which is preliminary data.</text>
</comment>